<comment type="caution">
    <text evidence="3">The sequence shown here is derived from an EMBL/GenBank/DDBJ whole genome shotgun (WGS) entry which is preliminary data.</text>
</comment>
<evidence type="ECO:0000313" key="4">
    <source>
        <dbReference type="Proteomes" id="UP001142153"/>
    </source>
</evidence>
<dbReference type="InterPro" id="IPR032466">
    <property type="entry name" value="Metal_Hydrolase"/>
</dbReference>
<feature type="domain" description="Amidohydrolase-related" evidence="2">
    <location>
        <begin position="141"/>
        <end position="390"/>
    </location>
</feature>
<keyword evidence="1" id="KW-0456">Lyase</keyword>
<dbReference type="PANTHER" id="PTHR21240:SF28">
    <property type="entry name" value="ISO-OROTATE DECARBOXYLASE (EUROFUNG)"/>
    <property type="match status" value="1"/>
</dbReference>
<name>A0ABT4PLG4_9MYCO</name>
<dbReference type="RefSeq" id="WP_269892258.1">
    <property type="nucleotide sequence ID" value="NZ_JAPZPY010000001.1"/>
</dbReference>
<dbReference type="InterPro" id="IPR032465">
    <property type="entry name" value="ACMSD"/>
</dbReference>
<reference evidence="3" key="1">
    <citation type="submission" date="2022-12" db="EMBL/GenBank/DDBJ databases">
        <authorList>
            <person name="Deng Y."/>
            <person name="Zhang Y.-Q."/>
        </authorList>
    </citation>
    <scope>NUCLEOTIDE SEQUENCE</scope>
    <source>
        <strain evidence="3">CPCC 205372</strain>
    </source>
</reference>
<evidence type="ECO:0000256" key="1">
    <source>
        <dbReference type="ARBA" id="ARBA00023239"/>
    </source>
</evidence>
<dbReference type="EMBL" id="JAPZPY010000001">
    <property type="protein sequence ID" value="MCZ8377346.1"/>
    <property type="molecule type" value="Genomic_DNA"/>
</dbReference>
<evidence type="ECO:0000259" key="2">
    <source>
        <dbReference type="Pfam" id="PF04909"/>
    </source>
</evidence>
<dbReference type="Gene3D" id="3.20.20.140">
    <property type="entry name" value="Metal-dependent hydrolases"/>
    <property type="match status" value="1"/>
</dbReference>
<sequence>MTDTRPIDIDNHYYEPLDACTRHLDPAFATRGVQIMQKGRRLAVVIGEKVSHFVPNPTFDPVTKPGCLDLYFRGQIPEGQSRKTLLQVEPLQPEYRDRDARIARLDEQGLAAAVMLPTLGVGLEQALCEDIPATVAQLHAFNRWLEDDWGYAYQNRIYAVPMISLADPEAAIAEVERVLALGARMVHVRPAPVPVPPGEGRSLGHPAHDPVWARLAEARVPVAFHLGDSGYHQMAAMWGGSATLEAFGRTNVLAKVVVGDRAIHDAMASMVIDGVFTRHPALRVASIENGAGWVKPLLKIMKKYANQSPEGFSGDPIEAFTEHVFVAPYYEDDIEELVNLIGAERVLFGSDWPHAEGLADPLQFEKEISYLDATTRQKIMRTNAAELLGL</sequence>
<accession>A0ABT4PLG4</accession>
<dbReference type="InterPro" id="IPR006680">
    <property type="entry name" value="Amidohydro-rel"/>
</dbReference>
<dbReference type="Pfam" id="PF04909">
    <property type="entry name" value="Amidohydro_2"/>
    <property type="match status" value="1"/>
</dbReference>
<dbReference type="Proteomes" id="UP001142153">
    <property type="component" value="Unassembled WGS sequence"/>
</dbReference>
<gene>
    <name evidence="3" type="ORF">O6P37_00575</name>
</gene>
<evidence type="ECO:0000313" key="3">
    <source>
        <dbReference type="EMBL" id="MCZ8377346.1"/>
    </source>
</evidence>
<protein>
    <submittedName>
        <fullName evidence="3">Amidohydrolase family protein</fullName>
    </submittedName>
</protein>
<keyword evidence="4" id="KW-1185">Reference proteome</keyword>
<dbReference type="PANTHER" id="PTHR21240">
    <property type="entry name" value="2-AMINO-3-CARBOXYLMUCONATE-6-SEMIALDEHYDE DECARBOXYLASE"/>
    <property type="match status" value="1"/>
</dbReference>
<organism evidence="3 4">
    <name type="scientific">Mycobacterium hippophais</name>
    <dbReference type="NCBI Taxonomy" id="3016340"/>
    <lineage>
        <taxon>Bacteria</taxon>
        <taxon>Bacillati</taxon>
        <taxon>Actinomycetota</taxon>
        <taxon>Actinomycetes</taxon>
        <taxon>Mycobacteriales</taxon>
        <taxon>Mycobacteriaceae</taxon>
        <taxon>Mycobacterium</taxon>
    </lineage>
</organism>
<proteinExistence type="predicted"/>
<dbReference type="SUPFAM" id="SSF51556">
    <property type="entry name" value="Metallo-dependent hydrolases"/>
    <property type="match status" value="1"/>
</dbReference>